<dbReference type="PROSITE" id="PS51257">
    <property type="entry name" value="PROKAR_LIPOPROTEIN"/>
    <property type="match status" value="1"/>
</dbReference>
<dbReference type="EMBL" id="BSFE01000004">
    <property type="protein sequence ID" value="GLK52183.1"/>
    <property type="molecule type" value="Genomic_DNA"/>
</dbReference>
<reference evidence="1" key="1">
    <citation type="journal article" date="2014" name="Int. J. Syst. Evol. Microbiol.">
        <title>Complete genome sequence of Corynebacterium casei LMG S-19264T (=DSM 44701T), isolated from a smear-ripened cheese.</title>
        <authorList>
            <consortium name="US DOE Joint Genome Institute (JGI-PGF)"/>
            <person name="Walter F."/>
            <person name="Albersmeier A."/>
            <person name="Kalinowski J."/>
            <person name="Ruckert C."/>
        </authorList>
    </citation>
    <scope>NUCLEOTIDE SEQUENCE</scope>
    <source>
        <strain evidence="1">VKM B-1513</strain>
    </source>
</reference>
<sequence length="219" mass="22776">MLKSFLFCAAAATALSACTYDVRGRGEDRSVDAAGLVASRNVDVPGDAEFSGMFVGADGRVGRDLELSGATVRSNMIVGRDLEASGGRVRFTGEVGGDAEISAGTADIDARIAGNTEIAAGRVTLDGHLHGSLEMDGGHMVLRADVDGPVTVRGHGRDDGDGRVEIFGRLGQGGLICAAEVELRSGARLEGGFLVISHTRPDGEGFEWEALGRRDCEDL</sequence>
<name>A0A9W6MNK3_9PROT</name>
<accession>A0A9W6MNK3</accession>
<gene>
    <name evidence="1" type="ORF">GCM10017621_16910</name>
</gene>
<reference evidence="1" key="2">
    <citation type="submission" date="2023-01" db="EMBL/GenBank/DDBJ databases">
        <authorList>
            <person name="Sun Q."/>
            <person name="Evtushenko L."/>
        </authorList>
    </citation>
    <scope>NUCLEOTIDE SEQUENCE</scope>
    <source>
        <strain evidence="1">VKM B-1513</strain>
    </source>
</reference>
<comment type="caution">
    <text evidence="1">The sequence shown here is derived from an EMBL/GenBank/DDBJ whole genome shotgun (WGS) entry which is preliminary data.</text>
</comment>
<organism evidence="1 2">
    <name type="scientific">Maricaulis virginensis</name>
    <dbReference type="NCBI Taxonomy" id="144022"/>
    <lineage>
        <taxon>Bacteria</taxon>
        <taxon>Pseudomonadati</taxon>
        <taxon>Pseudomonadota</taxon>
        <taxon>Alphaproteobacteria</taxon>
        <taxon>Maricaulales</taxon>
        <taxon>Maricaulaceae</taxon>
        <taxon>Maricaulis</taxon>
    </lineage>
</organism>
<dbReference type="RefSeq" id="WP_271186553.1">
    <property type="nucleotide sequence ID" value="NZ_BSFE01000004.1"/>
</dbReference>
<evidence type="ECO:0008006" key="3">
    <source>
        <dbReference type="Google" id="ProtNLM"/>
    </source>
</evidence>
<evidence type="ECO:0000313" key="1">
    <source>
        <dbReference type="EMBL" id="GLK52183.1"/>
    </source>
</evidence>
<proteinExistence type="predicted"/>
<dbReference type="AlphaFoldDB" id="A0A9W6MNK3"/>
<protein>
    <recommendedName>
        <fullName evidence="3">Polymer-forming protein</fullName>
    </recommendedName>
</protein>
<keyword evidence="2" id="KW-1185">Reference proteome</keyword>
<evidence type="ECO:0000313" key="2">
    <source>
        <dbReference type="Proteomes" id="UP001143486"/>
    </source>
</evidence>
<dbReference type="Proteomes" id="UP001143486">
    <property type="component" value="Unassembled WGS sequence"/>
</dbReference>